<organism evidence="1 2">
    <name type="scientific">Racocetra persica</name>
    <dbReference type="NCBI Taxonomy" id="160502"/>
    <lineage>
        <taxon>Eukaryota</taxon>
        <taxon>Fungi</taxon>
        <taxon>Fungi incertae sedis</taxon>
        <taxon>Mucoromycota</taxon>
        <taxon>Glomeromycotina</taxon>
        <taxon>Glomeromycetes</taxon>
        <taxon>Diversisporales</taxon>
        <taxon>Gigasporaceae</taxon>
        <taxon>Racocetra</taxon>
    </lineage>
</organism>
<reference evidence="1" key="1">
    <citation type="submission" date="2021-06" db="EMBL/GenBank/DDBJ databases">
        <authorList>
            <person name="Kallberg Y."/>
            <person name="Tangrot J."/>
            <person name="Rosling A."/>
        </authorList>
    </citation>
    <scope>NUCLEOTIDE SEQUENCE</scope>
    <source>
        <strain evidence="1">MA461A</strain>
    </source>
</reference>
<dbReference type="EMBL" id="CAJVQC010035249">
    <property type="protein sequence ID" value="CAG8758515.1"/>
    <property type="molecule type" value="Genomic_DNA"/>
</dbReference>
<gene>
    <name evidence="1" type="ORF">RPERSI_LOCUS14961</name>
</gene>
<dbReference type="Proteomes" id="UP000789920">
    <property type="component" value="Unassembled WGS sequence"/>
</dbReference>
<sequence length="123" mass="13686">MDFTKSFLPILFLICIVPLQPYCNAKQRDFFFREFVQKSFSTSSRYNIFVNDITLCPSLTPRTSPPANVHDLRPDDIKVIMALGDSITAGFQADAICDGNNNTANKLYEFRGVSYAMGGDTGA</sequence>
<comment type="caution">
    <text evidence="1">The sequence shown here is derived from an EMBL/GenBank/DDBJ whole genome shotgun (WGS) entry which is preliminary data.</text>
</comment>
<evidence type="ECO:0000313" key="1">
    <source>
        <dbReference type="EMBL" id="CAG8758515.1"/>
    </source>
</evidence>
<proteinExistence type="predicted"/>
<name>A0ACA9QR53_9GLOM</name>
<keyword evidence="2" id="KW-1185">Reference proteome</keyword>
<accession>A0ACA9QR53</accession>
<protein>
    <submittedName>
        <fullName evidence="1">34351_t:CDS:1</fullName>
    </submittedName>
</protein>
<evidence type="ECO:0000313" key="2">
    <source>
        <dbReference type="Proteomes" id="UP000789920"/>
    </source>
</evidence>
<feature type="non-terminal residue" evidence="1">
    <location>
        <position position="123"/>
    </location>
</feature>